<evidence type="ECO:0000256" key="1">
    <source>
        <dbReference type="ARBA" id="ARBA00022679"/>
    </source>
</evidence>
<dbReference type="SUPFAM" id="SSF51161">
    <property type="entry name" value="Trimeric LpxA-like enzymes"/>
    <property type="match status" value="1"/>
</dbReference>
<dbReference type="EMBL" id="VFPJ01000001">
    <property type="protein sequence ID" value="TQM41369.1"/>
    <property type="molecule type" value="Genomic_DNA"/>
</dbReference>
<dbReference type="Gene3D" id="2.160.10.10">
    <property type="entry name" value="Hexapeptide repeat proteins"/>
    <property type="match status" value="1"/>
</dbReference>
<dbReference type="GO" id="GO:0016779">
    <property type="term" value="F:nucleotidyltransferase activity"/>
    <property type="evidence" value="ECO:0007669"/>
    <property type="project" value="UniProtKB-ARBA"/>
</dbReference>
<name>A0A543G5L3_9FLAO</name>
<keyword evidence="2" id="KW-0012">Acyltransferase</keyword>
<evidence type="ECO:0000313" key="3">
    <source>
        <dbReference type="EMBL" id="TQM41369.1"/>
    </source>
</evidence>
<dbReference type="RefSeq" id="WP_089080941.1">
    <property type="nucleotide sequence ID" value="NZ_VFPJ01000001.1"/>
</dbReference>
<gene>
    <name evidence="3" type="ORF">BC670_2324</name>
</gene>
<dbReference type="InterPro" id="IPR023917">
    <property type="entry name" value="Bifunctiontional_GlmU_bac-type"/>
</dbReference>
<keyword evidence="1 3" id="KW-0808">Transferase</keyword>
<dbReference type="GO" id="GO:0016746">
    <property type="term" value="F:acyltransferase activity"/>
    <property type="evidence" value="ECO:0007669"/>
    <property type="project" value="UniProtKB-KW"/>
</dbReference>
<dbReference type="NCBIfam" id="TIGR03991">
    <property type="entry name" value="alt_bact_glmU"/>
    <property type="match status" value="1"/>
</dbReference>
<proteinExistence type="predicted"/>
<dbReference type="InterPro" id="IPR050065">
    <property type="entry name" value="GlmU-like"/>
</dbReference>
<dbReference type="Pfam" id="PF13562">
    <property type="entry name" value="NTP_transf_4"/>
    <property type="match status" value="1"/>
</dbReference>
<evidence type="ECO:0000256" key="2">
    <source>
        <dbReference type="ARBA" id="ARBA00023315"/>
    </source>
</evidence>
<protein>
    <submittedName>
        <fullName evidence="3">UDP-N-acetylglucosamine diphosphorylase/glucosamine-1-phosphate N-acetyltransferase</fullName>
    </submittedName>
</protein>
<evidence type="ECO:0000313" key="4">
    <source>
        <dbReference type="Proteomes" id="UP000320773"/>
    </source>
</evidence>
<organism evidence="3 4">
    <name type="scientific">Flavobacterium branchiophilum</name>
    <dbReference type="NCBI Taxonomy" id="55197"/>
    <lineage>
        <taxon>Bacteria</taxon>
        <taxon>Pseudomonadati</taxon>
        <taxon>Bacteroidota</taxon>
        <taxon>Flavobacteriia</taxon>
        <taxon>Flavobacteriales</taxon>
        <taxon>Flavobacteriaceae</taxon>
        <taxon>Flavobacterium</taxon>
    </lineage>
</organism>
<dbReference type="PANTHER" id="PTHR43584">
    <property type="entry name" value="NUCLEOTIDYL TRANSFERASE"/>
    <property type="match status" value="1"/>
</dbReference>
<dbReference type="CDD" id="cd05635">
    <property type="entry name" value="LbH_unknown"/>
    <property type="match status" value="1"/>
</dbReference>
<comment type="caution">
    <text evidence="3">The sequence shown here is derived from an EMBL/GenBank/DDBJ whole genome shotgun (WGS) entry which is preliminary data.</text>
</comment>
<dbReference type="PANTHER" id="PTHR43584:SF9">
    <property type="entry name" value="TRANSFERASE HEXAPEPTIDE REPEAT CONTAINING PROTEIN"/>
    <property type="match status" value="1"/>
</dbReference>
<reference evidence="3 4" key="1">
    <citation type="submission" date="2019-06" db="EMBL/GenBank/DDBJ databases">
        <title>Genomic Encyclopedia of Archaeal and Bacterial Type Strains, Phase II (KMG-II): from individual species to whole genera.</title>
        <authorList>
            <person name="Goeker M."/>
        </authorList>
    </citation>
    <scope>NUCLEOTIDE SEQUENCE [LARGE SCALE GENOMIC DNA]</scope>
    <source>
        <strain evidence="3 4">DSM 24789</strain>
    </source>
</reference>
<dbReference type="AlphaFoldDB" id="A0A543G5L3"/>
<dbReference type="InterPro" id="IPR011004">
    <property type="entry name" value="Trimer_LpxA-like_sf"/>
</dbReference>
<sequence>MNYILFDGTARNALLPFTFTRPVADIRIGILTIREKWEAYLGSTTTTVTEDYLTEKYAMVEMDQNVMINAAVLPNDSLVQMIQDLKPNQAIFKNEDCIAFFTENHQEEVDFEDYAILEFENELLMLEHTYDIFTKNDQALRADFTLLTSDRVSQPIPESVQVLGAEAVFIEPGAQLEFVTLNATTGPIYIGKNTEIMEGSLIRGPFALCEGAVVKMGAKIYGATTIGPECRVGGEVNNAVLFGYSNKGHDGFLGNSVIGEWCNLGADTNNSNLKNNYGEVKLWNYETATFEPTGLQFCGLMMGDHSKCAINTMFNTGTVVGVCANVFGGGFPRNWIPSFTWGGVSSSTTYEVQKAVEVASIVMSRRNVAFTAIDQSILETVFDETKKWRK</sequence>
<dbReference type="Proteomes" id="UP000320773">
    <property type="component" value="Unassembled WGS sequence"/>
</dbReference>
<accession>A0A543G5L3</accession>